<dbReference type="InterPro" id="IPR012341">
    <property type="entry name" value="6hp_glycosidase-like_sf"/>
</dbReference>
<protein>
    <recommendedName>
        <fullName evidence="1">Mannosylglycerate hydrolase MGH1-like glycoside hydrolase domain-containing protein</fullName>
    </recommendedName>
</protein>
<dbReference type="Proteomes" id="UP000679284">
    <property type="component" value="Chromosome"/>
</dbReference>
<dbReference type="GO" id="GO:0005975">
    <property type="term" value="P:carbohydrate metabolic process"/>
    <property type="evidence" value="ECO:0007669"/>
    <property type="project" value="InterPro"/>
</dbReference>
<sequence>MTLDMHEARRMLAAADQGDHTAAAGQPQDALISAFAVSALAETRPDRAWAELMRLLAAQWPDGMIPHLIYHQAGGAFPGSGLWVTGRPVTTSGLTALPILGTVLRRLHGQAPDPALARAALTVIDRWHGWFGTHRDPHGTGLAAIIHPWESARPAAADWDAAFARVPVEGVEAYLPAGAGPEQARAVWLIERFRSLGWETTELHDTSPFCVVDPGLNAVLIRSCDDLAALAEELNQPEIAEGNRTIAARAREAMTDLAQGGRYAPLDRITGQLIDSRSAGTVLPGWAGLPVGADHHGPVEPWAADLLGLSPPQGEDLLTAAVIAGGFHRADAPAGKTV</sequence>
<name>A0A8J8SL22_9RHOB</name>
<dbReference type="InterPro" id="IPR008928">
    <property type="entry name" value="6-hairpin_glycosidase_sf"/>
</dbReference>
<dbReference type="AlphaFoldDB" id="A0A8J8SL22"/>
<dbReference type="RefSeq" id="WP_211783249.1">
    <property type="nucleotide sequence ID" value="NZ_CP047289.1"/>
</dbReference>
<keyword evidence="3" id="KW-1185">Reference proteome</keyword>
<evidence type="ECO:0000313" key="3">
    <source>
        <dbReference type="Proteomes" id="UP000679284"/>
    </source>
</evidence>
<organism evidence="2 3">
    <name type="scientific">Falsirhodobacter algicola</name>
    <dbReference type="NCBI Taxonomy" id="2692330"/>
    <lineage>
        <taxon>Bacteria</taxon>
        <taxon>Pseudomonadati</taxon>
        <taxon>Pseudomonadota</taxon>
        <taxon>Alphaproteobacteria</taxon>
        <taxon>Rhodobacterales</taxon>
        <taxon>Paracoccaceae</taxon>
        <taxon>Falsirhodobacter</taxon>
    </lineage>
</organism>
<evidence type="ECO:0000259" key="1">
    <source>
        <dbReference type="Pfam" id="PF22422"/>
    </source>
</evidence>
<reference evidence="2" key="1">
    <citation type="submission" date="2020-01" db="EMBL/GenBank/DDBJ databases">
        <authorList>
            <person name="Yang Y."/>
            <person name="Kwon Y.M."/>
        </authorList>
    </citation>
    <scope>NUCLEOTIDE SEQUENCE</scope>
    <source>
        <strain evidence="2">PG104</strain>
    </source>
</reference>
<dbReference type="Pfam" id="PF22422">
    <property type="entry name" value="MGH1-like_GH"/>
    <property type="match status" value="1"/>
</dbReference>
<accession>A0A8J8SL22</accession>
<dbReference type="EMBL" id="CP047289">
    <property type="protein sequence ID" value="QUS36028.1"/>
    <property type="molecule type" value="Genomic_DNA"/>
</dbReference>
<gene>
    <name evidence="2" type="ORF">GR316_06955</name>
</gene>
<proteinExistence type="predicted"/>
<dbReference type="KEGG" id="fap:GR316_06955"/>
<dbReference type="SUPFAM" id="SSF48208">
    <property type="entry name" value="Six-hairpin glycosidases"/>
    <property type="match status" value="1"/>
</dbReference>
<feature type="domain" description="Mannosylglycerate hydrolase MGH1-like glycoside hydrolase" evidence="1">
    <location>
        <begin position="33"/>
        <end position="291"/>
    </location>
</feature>
<dbReference type="InterPro" id="IPR054491">
    <property type="entry name" value="MGH1-like_GH"/>
</dbReference>
<dbReference type="Gene3D" id="1.50.10.10">
    <property type="match status" value="1"/>
</dbReference>
<evidence type="ECO:0000313" key="2">
    <source>
        <dbReference type="EMBL" id="QUS36028.1"/>
    </source>
</evidence>